<evidence type="ECO:0000313" key="3">
    <source>
        <dbReference type="EMBL" id="KAF7349601.1"/>
    </source>
</evidence>
<sequence length="268" mass="29018">MNQPSRGDALRATFTVCLLCLCPSGDSASDDDDTNTNTNHNGVRRVHRAHPDELEGLLDYSPSLSHLHSNLAADDARRDDRSRTRRRRSPPRRPLAALARRIFCFGALIRVGAGSARTQRRRRKREWGARTRHCVEALPLVAGASAGGVDGTAGTCSKQPRSTDDFLARVTCEGVALTQLEDRDVTSPDVVPHASPYSFPASHLSDSPSGQRQHPLEVDGYAAREEIPAPFLHLPSSSPPPADALARLQVHAAAAKNTEDEDTAVLDS</sequence>
<evidence type="ECO:0000256" key="2">
    <source>
        <dbReference type="SAM" id="SignalP"/>
    </source>
</evidence>
<dbReference type="Proteomes" id="UP000623467">
    <property type="component" value="Unassembled WGS sequence"/>
</dbReference>
<accession>A0A8H7CVK2</accession>
<keyword evidence="4" id="KW-1185">Reference proteome</keyword>
<feature type="signal peptide" evidence="2">
    <location>
        <begin position="1"/>
        <end position="28"/>
    </location>
</feature>
<feature type="region of interest" description="Disordered" evidence="1">
    <location>
        <begin position="186"/>
        <end position="215"/>
    </location>
</feature>
<keyword evidence="2" id="KW-0732">Signal</keyword>
<evidence type="ECO:0000256" key="1">
    <source>
        <dbReference type="SAM" id="MobiDB-lite"/>
    </source>
</evidence>
<dbReference type="EMBL" id="JACAZH010000015">
    <property type="protein sequence ID" value="KAF7349601.1"/>
    <property type="molecule type" value="Genomic_DNA"/>
</dbReference>
<name>A0A8H7CVK2_9AGAR</name>
<proteinExistence type="predicted"/>
<feature type="chain" id="PRO_5034534580" description="Secreted protein" evidence="2">
    <location>
        <begin position="29"/>
        <end position="268"/>
    </location>
</feature>
<dbReference type="AlphaFoldDB" id="A0A8H7CVK2"/>
<feature type="region of interest" description="Disordered" evidence="1">
    <location>
        <begin position="27"/>
        <end position="48"/>
    </location>
</feature>
<organism evidence="3 4">
    <name type="scientific">Mycena sanguinolenta</name>
    <dbReference type="NCBI Taxonomy" id="230812"/>
    <lineage>
        <taxon>Eukaryota</taxon>
        <taxon>Fungi</taxon>
        <taxon>Dikarya</taxon>
        <taxon>Basidiomycota</taxon>
        <taxon>Agaricomycotina</taxon>
        <taxon>Agaricomycetes</taxon>
        <taxon>Agaricomycetidae</taxon>
        <taxon>Agaricales</taxon>
        <taxon>Marasmiineae</taxon>
        <taxon>Mycenaceae</taxon>
        <taxon>Mycena</taxon>
    </lineage>
</organism>
<protein>
    <recommendedName>
        <fullName evidence="5">Secreted protein</fullName>
    </recommendedName>
</protein>
<gene>
    <name evidence="3" type="ORF">MSAN_01685600</name>
</gene>
<feature type="region of interest" description="Disordered" evidence="1">
    <location>
        <begin position="69"/>
        <end position="92"/>
    </location>
</feature>
<evidence type="ECO:0000313" key="4">
    <source>
        <dbReference type="Proteomes" id="UP000623467"/>
    </source>
</evidence>
<comment type="caution">
    <text evidence="3">The sequence shown here is derived from an EMBL/GenBank/DDBJ whole genome shotgun (WGS) entry which is preliminary data.</text>
</comment>
<reference evidence="3" key="1">
    <citation type="submission" date="2020-05" db="EMBL/GenBank/DDBJ databases">
        <title>Mycena genomes resolve the evolution of fungal bioluminescence.</title>
        <authorList>
            <person name="Tsai I.J."/>
        </authorList>
    </citation>
    <scope>NUCLEOTIDE SEQUENCE</scope>
    <source>
        <strain evidence="3">160909Yilan</strain>
    </source>
</reference>
<evidence type="ECO:0008006" key="5">
    <source>
        <dbReference type="Google" id="ProtNLM"/>
    </source>
</evidence>